<dbReference type="OrthoDB" id="6303479at2"/>
<sequence length="163" mass="17413">MPEGLADLFGADQWVPTGGAPTTTAATRHGFELLVQAHVNPLTPGVIDGGGTCANILAAIPAGLQNIFEFEPRSQHGFKFTWTDTDGVPWQVHGHEPDAGAVAGHVGAGAWTMRVQCGRDFMMSRQLVSDFPALHANYTPPTFWSRCSTPLKVGLSHIVINNP</sequence>
<dbReference type="RefSeq" id="WP_115227362.1">
    <property type="nucleotide sequence ID" value="NZ_CAWOLO010000003.1"/>
</dbReference>
<organism evidence="2 4">
    <name type="scientific">Iodobacter fluviatilis</name>
    <dbReference type="NCBI Taxonomy" id="537"/>
    <lineage>
        <taxon>Bacteria</taxon>
        <taxon>Pseudomonadati</taxon>
        <taxon>Pseudomonadota</taxon>
        <taxon>Betaproteobacteria</taxon>
        <taxon>Neisseriales</taxon>
        <taxon>Chitinibacteraceae</taxon>
        <taxon>Iodobacter</taxon>
    </lineage>
</organism>
<reference evidence="3 5" key="2">
    <citation type="submission" date="2019-03" db="EMBL/GenBank/DDBJ databases">
        <title>Genomic Encyclopedia of Type Strains, Phase IV (KMG-IV): sequencing the most valuable type-strain genomes for metagenomic binning, comparative biology and taxonomic classification.</title>
        <authorList>
            <person name="Goeker M."/>
        </authorList>
    </citation>
    <scope>NUCLEOTIDE SEQUENCE [LARGE SCALE GENOMIC DNA]</scope>
    <source>
        <strain evidence="3 5">DSM 3764</strain>
    </source>
</reference>
<protein>
    <recommendedName>
        <fullName evidence="1">Bacterial toxin 30 domain-containing protein</fullName>
    </recommendedName>
</protein>
<keyword evidence="5" id="KW-1185">Reference proteome</keyword>
<name>A0A377Q767_9NEIS</name>
<evidence type="ECO:0000313" key="3">
    <source>
        <dbReference type="EMBL" id="TCU88814.1"/>
    </source>
</evidence>
<dbReference type="AlphaFoldDB" id="A0A377Q767"/>
<dbReference type="Pfam" id="PF15532">
    <property type="entry name" value="Ntox30"/>
    <property type="match status" value="1"/>
</dbReference>
<evidence type="ECO:0000259" key="1">
    <source>
        <dbReference type="Pfam" id="PF15532"/>
    </source>
</evidence>
<dbReference type="Proteomes" id="UP000255108">
    <property type="component" value="Unassembled WGS sequence"/>
</dbReference>
<reference evidence="2 4" key="1">
    <citation type="submission" date="2018-06" db="EMBL/GenBank/DDBJ databases">
        <authorList>
            <consortium name="Pathogen Informatics"/>
            <person name="Doyle S."/>
        </authorList>
    </citation>
    <scope>NUCLEOTIDE SEQUENCE [LARGE SCALE GENOMIC DNA]</scope>
    <source>
        <strain evidence="2 4">NCTC11159</strain>
    </source>
</reference>
<dbReference type="EMBL" id="UGHR01000001">
    <property type="protein sequence ID" value="STQ91114.1"/>
    <property type="molecule type" value="Genomic_DNA"/>
</dbReference>
<dbReference type="InterPro" id="IPR029111">
    <property type="entry name" value="Ntox30"/>
</dbReference>
<dbReference type="Proteomes" id="UP000295794">
    <property type="component" value="Unassembled WGS sequence"/>
</dbReference>
<proteinExistence type="predicted"/>
<evidence type="ECO:0000313" key="4">
    <source>
        <dbReference type="Proteomes" id="UP000255108"/>
    </source>
</evidence>
<accession>A0A377Q767</accession>
<feature type="domain" description="Bacterial toxin 30" evidence="1">
    <location>
        <begin position="73"/>
        <end position="123"/>
    </location>
</feature>
<gene>
    <name evidence="3" type="ORF">EV682_103398</name>
    <name evidence="2" type="ORF">NCTC11159_02186</name>
</gene>
<dbReference type="EMBL" id="SMBT01000003">
    <property type="protein sequence ID" value="TCU88814.1"/>
    <property type="molecule type" value="Genomic_DNA"/>
</dbReference>
<evidence type="ECO:0000313" key="5">
    <source>
        <dbReference type="Proteomes" id="UP000295794"/>
    </source>
</evidence>
<evidence type="ECO:0000313" key="2">
    <source>
        <dbReference type="EMBL" id="STQ91114.1"/>
    </source>
</evidence>